<feature type="region of interest" description="Disordered" evidence="1">
    <location>
        <begin position="341"/>
        <end position="361"/>
    </location>
</feature>
<dbReference type="SMART" id="SM00671">
    <property type="entry name" value="SEL1"/>
    <property type="match status" value="3"/>
</dbReference>
<dbReference type="Proteomes" id="UP000001399">
    <property type="component" value="Chromosome"/>
</dbReference>
<dbReference type="Gene3D" id="1.25.40.10">
    <property type="entry name" value="Tetratricopeptide repeat domain"/>
    <property type="match status" value="1"/>
</dbReference>
<dbReference type="HOGENOM" id="CLU_705730_0_0_5"/>
<dbReference type="PANTHER" id="PTHR11102">
    <property type="entry name" value="SEL-1-LIKE PROTEIN"/>
    <property type="match status" value="1"/>
</dbReference>
<gene>
    <name evidence="2" type="ordered locus">Rvan_0634</name>
</gene>
<dbReference type="SUPFAM" id="SSF81901">
    <property type="entry name" value="HCP-like"/>
    <property type="match status" value="1"/>
</dbReference>
<dbReference type="PANTHER" id="PTHR11102:SF160">
    <property type="entry name" value="ERAD-ASSOCIATED E3 UBIQUITIN-PROTEIN LIGASE COMPONENT HRD3"/>
    <property type="match status" value="1"/>
</dbReference>
<dbReference type="AlphaFoldDB" id="E3HZW0"/>
<sequence length="391" mass="41024">MKIFAMKISKVMRALRVLSIPLLFCGVAIGMVALQTGLQPRRGATVAPAPASASLAPFPGAQAATAFPQTKYGDLAAAADKGDLAARVELGRRFATGNGVKKSESRAAEYFQRIIAEFSETGSRDARAPLIASAFLQMARLYEQGIAEADIDPDPAYAFSLVHHAASYLADPAAQFELARLLTEGEGVTKNTRAAAQWLLSASRKGYAPAQATLGEILWKGRDGVKRVPGDGLGLLAIAHRNASNEDKAWVGRIFESARAEAAPSEILEANAFIVQEASAARFPVSSDILINGGTRDEASAATAPVAPSAATPLTQQSLTTPLVGTPIKGTSKALTELDATPMSVSEEGTPHYSVDQKESGSAGIIEMYRARSTDARSDLPSSVKLAGVDE</sequence>
<name>E3HZW0_RHOVT</name>
<organism evidence="2 3">
    <name type="scientific">Rhodomicrobium vannielii (strain ATCC 17100 / DSM 162 / LMG 4299 / NCIMB 10020 / ATH 3.1.1)</name>
    <dbReference type="NCBI Taxonomy" id="648757"/>
    <lineage>
        <taxon>Bacteria</taxon>
        <taxon>Pseudomonadati</taxon>
        <taxon>Pseudomonadota</taxon>
        <taxon>Alphaproteobacteria</taxon>
        <taxon>Hyphomicrobiales</taxon>
        <taxon>Hyphomicrobiaceae</taxon>
        <taxon>Rhodomicrobium</taxon>
    </lineage>
</organism>
<dbReference type="Pfam" id="PF08238">
    <property type="entry name" value="Sel1"/>
    <property type="match status" value="4"/>
</dbReference>
<accession>E3HZW0</accession>
<evidence type="ECO:0000313" key="3">
    <source>
        <dbReference type="Proteomes" id="UP000001399"/>
    </source>
</evidence>
<dbReference type="InterPro" id="IPR006597">
    <property type="entry name" value="Sel1-like"/>
</dbReference>
<reference evidence="3" key="1">
    <citation type="journal article" date="2011" name="J. Bacteriol.">
        <title>Genome sequences of eight morphologically diverse alphaproteobacteria.</title>
        <authorList>
            <consortium name="US DOE Joint Genome Institute"/>
            <person name="Brown P.J."/>
            <person name="Kysela D.T."/>
            <person name="Buechlein A."/>
            <person name="Hemmerich C."/>
            <person name="Brun Y.V."/>
        </authorList>
    </citation>
    <scope>NUCLEOTIDE SEQUENCE [LARGE SCALE GENOMIC DNA]</scope>
    <source>
        <strain evidence="3">ATCC 17100 / ATH 3.1.1 / DSM 162 / LMG 4299</strain>
    </source>
</reference>
<dbReference type="STRING" id="648757.Rvan_0634"/>
<proteinExistence type="predicted"/>
<evidence type="ECO:0000313" key="2">
    <source>
        <dbReference type="EMBL" id="ADP69911.1"/>
    </source>
</evidence>
<keyword evidence="3" id="KW-1185">Reference proteome</keyword>
<dbReference type="EMBL" id="CP002292">
    <property type="protein sequence ID" value="ADP69911.1"/>
    <property type="molecule type" value="Genomic_DNA"/>
</dbReference>
<dbReference type="InterPro" id="IPR050767">
    <property type="entry name" value="Sel1_AlgK"/>
</dbReference>
<evidence type="ECO:0000256" key="1">
    <source>
        <dbReference type="SAM" id="MobiDB-lite"/>
    </source>
</evidence>
<protein>
    <submittedName>
        <fullName evidence="2">Sel1 domain protein repeat-containing protein</fullName>
    </submittedName>
</protein>
<dbReference type="InterPro" id="IPR011990">
    <property type="entry name" value="TPR-like_helical_dom_sf"/>
</dbReference>
<dbReference type="KEGG" id="rva:Rvan_0634"/>
<dbReference type="eggNOG" id="COG0790">
    <property type="taxonomic scope" value="Bacteria"/>
</dbReference>